<evidence type="ECO:0000313" key="2">
    <source>
        <dbReference type="Proteomes" id="UP000271650"/>
    </source>
</evidence>
<protein>
    <submittedName>
        <fullName evidence="1">Glycosyltransferase family 2 protein</fullName>
    </submittedName>
</protein>
<dbReference type="Proteomes" id="UP000271650">
    <property type="component" value="Chromosome"/>
</dbReference>
<reference evidence="1 2" key="1">
    <citation type="journal article" date="2019" name="Int. J. Syst. Evol. Microbiol.">
        <title>Acidithiobacillus sulfuriphilus sp. nov.: an extremely acidophilic sulfur-oxidizing chemolithotroph isolated from a neutral pH environment.</title>
        <authorList>
            <person name="Falagan C."/>
            <person name="Moya-Beltran A."/>
            <person name="Castro M."/>
            <person name="Quatrini R."/>
            <person name="Johnson D.B."/>
        </authorList>
    </citation>
    <scope>NUCLEOTIDE SEQUENCE [LARGE SCALE GENOMIC DNA]</scope>
    <source>
        <strain evidence="1 2">CJ-2</strain>
    </source>
</reference>
<organism evidence="1 2">
    <name type="scientific">Acidithiobacillus sulfuriphilus</name>
    <dbReference type="NCBI Taxonomy" id="1867749"/>
    <lineage>
        <taxon>Bacteria</taxon>
        <taxon>Pseudomonadati</taxon>
        <taxon>Pseudomonadota</taxon>
        <taxon>Acidithiobacillia</taxon>
        <taxon>Acidithiobacillales</taxon>
        <taxon>Acidithiobacillaceae</taxon>
        <taxon>Acidithiobacillus</taxon>
    </lineage>
</organism>
<sequence>MPVYNAPEKFLRIAIESVRNQIYDDWELCIADDASTQPHVEQIIREYAERDSRIKAVFRDDNGHISAASNSALNIASGDYVALLDQDDELAEQALYWIAVEICANRDVELLYSDEDKIDQNGRRFHPYHKPDWNPELLLGQNYISHLGVYRRQRLLDIGGFRLGLEGSQDWDLVLRFTEGLPARAIRHIPAVLYHWRIIPGSTAGDSAAKPYALNAGRRAVAEHLQRGRIRAELRDICNGQFFVPVFAVEGLPKVSIIIPTRNGVDLLKACMRSLGRTDYPNIEIVVLDNQSDDPGTIAYLEELAQRPDVRILAYPHPFDYAKMHNFAVPQAQGDYVCLLNNDIEVIAPGWLRDMLGVAQRGGVGAVGAKLLYPDGTVQHAGVVLGLGGIAAHPHKGIDAAACGYFGRAMLMQSFSAVTAACMVLRKSTWMDVGGMDENLPVAYNDVDLCLRLQERGLRNVWVPSALLYHHESKTRGSDLTHSSAKKARFTREHAYMQWRWGPLLRADPAYNPNLTLHKEDFSLTGVPRSGMPWLKKRTMVDVPYGIPGDNPVRIEMAPGSALSGSFPIPRGLKGRLSGIGIMIGNYHGRSDGRLTLRLAVGDQDACFAESVIVGSRDNDFLELPLIHGGPPAQGYERMDFRLQLLDAHFPLVLWAAAVGPEWDHRMAKHEGLALRIALHMEGDDA</sequence>
<gene>
    <name evidence="1" type="ORF">EC580_011775</name>
</gene>
<keyword evidence="2" id="KW-1185">Reference proteome</keyword>
<name>A0ACD5HRY6_9PROT</name>
<dbReference type="EMBL" id="CP127527">
    <property type="protein sequence ID" value="XRI78497.1"/>
    <property type="molecule type" value="Genomic_DNA"/>
</dbReference>
<evidence type="ECO:0000313" key="1">
    <source>
        <dbReference type="EMBL" id="XRI78497.1"/>
    </source>
</evidence>
<accession>A0ACD5HRY6</accession>
<proteinExistence type="predicted"/>